<feature type="region of interest" description="Disordered" evidence="1">
    <location>
        <begin position="524"/>
        <end position="565"/>
    </location>
</feature>
<feature type="region of interest" description="Disordered" evidence="1">
    <location>
        <begin position="142"/>
        <end position="172"/>
    </location>
</feature>
<feature type="compositionally biased region" description="Basic and acidic residues" evidence="1">
    <location>
        <begin position="529"/>
        <end position="538"/>
    </location>
</feature>
<dbReference type="AlphaFoldDB" id="A0A4P9WIR5"/>
<sequence length="565" mass="60920">MAFEEDPDTYHLERLPIEIVPSCAGGHGVDRTAGRPPGASRREAAAAAHRSDKVYPRATRRKHKVERIEGRIEEEMLRRFDGLTETQRKDLMRVVSRNARITRAAVHRFGRPDANGSELSRVAGNQQADTFSMGYSTSYVTSWSDADGEDSDDDNDRKGMGGGGGGGGYTWGPASRRSSAAFDDAGSKIISAWIDANLAASQPPPLFDHSNCLPISIEVTSELYSHAIAYEGVCGAIPNPRTEIYVPVDLGSADNGVTEALEAMTKVTNDLQNWVSSVLEIPTILDADRPLEDGPLADLSAPRSVVTSDSSQFPPPDSSLASLTSNSPRPMSPLPGGGTGTGSSPTPRASVVARPPNVMHHGHALPRVHEEIGSNSRPGRGPEQSGFECLLSACRPPVLEGPMRNANLHIVQEVDVPRGLVKRMKENLGLAVGRVKEGDSERKKFLDEAEIVPNPSTKRLRPKYGAWHIHPRVWNKRMHEEEDAARKALEASQARRFSSIVQPKLEEIIATRARRDIVLNARLAPGRSASERAERADVGEGLGGHSRGSGGMARAESVNNGATAP</sequence>
<accession>A0A4P9WIR5</accession>
<feature type="compositionally biased region" description="Basic and acidic residues" evidence="1">
    <location>
        <begin position="40"/>
        <end position="55"/>
    </location>
</feature>
<keyword evidence="3" id="KW-1185">Reference proteome</keyword>
<proteinExistence type="predicted"/>
<dbReference type="EMBL" id="KZ994500">
    <property type="protein sequence ID" value="RKO92779.1"/>
    <property type="molecule type" value="Genomic_DNA"/>
</dbReference>
<feature type="compositionally biased region" description="Gly residues" evidence="1">
    <location>
        <begin position="160"/>
        <end position="170"/>
    </location>
</feature>
<feature type="region of interest" description="Disordered" evidence="1">
    <location>
        <begin position="23"/>
        <end position="62"/>
    </location>
</feature>
<feature type="region of interest" description="Disordered" evidence="1">
    <location>
        <begin position="295"/>
        <end position="353"/>
    </location>
</feature>
<dbReference type="Proteomes" id="UP000269721">
    <property type="component" value="Unassembled WGS sequence"/>
</dbReference>
<feature type="compositionally biased region" description="Polar residues" evidence="1">
    <location>
        <begin position="320"/>
        <end position="329"/>
    </location>
</feature>
<evidence type="ECO:0000313" key="3">
    <source>
        <dbReference type="Proteomes" id="UP000269721"/>
    </source>
</evidence>
<protein>
    <submittedName>
        <fullName evidence="2">Uncharacterized protein</fullName>
    </submittedName>
</protein>
<name>A0A4P9WIR5_9FUNG</name>
<evidence type="ECO:0000256" key="1">
    <source>
        <dbReference type="SAM" id="MobiDB-lite"/>
    </source>
</evidence>
<reference evidence="3" key="1">
    <citation type="journal article" date="2018" name="Nat. Microbiol.">
        <title>Leveraging single-cell genomics to expand the fungal tree of life.</title>
        <authorList>
            <person name="Ahrendt S.R."/>
            <person name="Quandt C.A."/>
            <person name="Ciobanu D."/>
            <person name="Clum A."/>
            <person name="Salamov A."/>
            <person name="Andreopoulos B."/>
            <person name="Cheng J.F."/>
            <person name="Woyke T."/>
            <person name="Pelin A."/>
            <person name="Henrissat B."/>
            <person name="Reynolds N.K."/>
            <person name="Benny G.L."/>
            <person name="Smith M.E."/>
            <person name="James T.Y."/>
            <person name="Grigoriev I.V."/>
        </authorList>
    </citation>
    <scope>NUCLEOTIDE SEQUENCE [LARGE SCALE GENOMIC DNA]</scope>
</reference>
<organism evidence="2 3">
    <name type="scientific">Blyttiomyces helicus</name>
    <dbReference type="NCBI Taxonomy" id="388810"/>
    <lineage>
        <taxon>Eukaryota</taxon>
        <taxon>Fungi</taxon>
        <taxon>Fungi incertae sedis</taxon>
        <taxon>Chytridiomycota</taxon>
        <taxon>Chytridiomycota incertae sedis</taxon>
        <taxon>Chytridiomycetes</taxon>
        <taxon>Chytridiomycetes incertae sedis</taxon>
        <taxon>Blyttiomyces</taxon>
    </lineage>
</organism>
<evidence type="ECO:0000313" key="2">
    <source>
        <dbReference type="EMBL" id="RKO92779.1"/>
    </source>
</evidence>
<gene>
    <name evidence="2" type="ORF">BDK51DRAFT_28575</name>
</gene>
<dbReference type="OrthoDB" id="2138997at2759"/>
<feature type="compositionally biased region" description="Gly residues" evidence="1">
    <location>
        <begin position="540"/>
        <end position="551"/>
    </location>
</feature>